<gene>
    <name evidence="2" type="ORF">ACFP90_05505</name>
</gene>
<sequence>MIVGLLILVLLSVNLGGLASLVLQVGRGEWLAAAGTAVMLTVLNVLGFALLRDLRQR</sequence>
<accession>A0ABW1ZK10</accession>
<comment type="caution">
    <text evidence="2">The sequence shown here is derived from an EMBL/GenBank/DDBJ whole genome shotgun (WGS) entry which is preliminary data.</text>
</comment>
<protein>
    <submittedName>
        <fullName evidence="2">Uncharacterized protein</fullName>
    </submittedName>
</protein>
<reference evidence="3" key="1">
    <citation type="journal article" date="2019" name="Int. J. Syst. Evol. Microbiol.">
        <title>The Global Catalogue of Microorganisms (GCM) 10K type strain sequencing project: providing services to taxonomists for standard genome sequencing and annotation.</title>
        <authorList>
            <consortium name="The Broad Institute Genomics Platform"/>
            <consortium name="The Broad Institute Genome Sequencing Center for Infectious Disease"/>
            <person name="Wu L."/>
            <person name="Ma J."/>
        </authorList>
    </citation>
    <scope>NUCLEOTIDE SEQUENCE [LARGE SCALE GENOMIC DNA]</scope>
    <source>
        <strain evidence="3">CCUG 63830</strain>
    </source>
</reference>
<evidence type="ECO:0000256" key="1">
    <source>
        <dbReference type="SAM" id="Phobius"/>
    </source>
</evidence>
<dbReference type="Proteomes" id="UP001596317">
    <property type="component" value="Unassembled WGS sequence"/>
</dbReference>
<dbReference type="EMBL" id="JBHSWB010000001">
    <property type="protein sequence ID" value="MFC6659872.1"/>
    <property type="molecule type" value="Genomic_DNA"/>
</dbReference>
<proteinExistence type="predicted"/>
<evidence type="ECO:0000313" key="3">
    <source>
        <dbReference type="Proteomes" id="UP001596317"/>
    </source>
</evidence>
<name>A0ABW1ZK10_9DEIO</name>
<keyword evidence="1" id="KW-0472">Membrane</keyword>
<keyword evidence="3" id="KW-1185">Reference proteome</keyword>
<keyword evidence="1" id="KW-1133">Transmembrane helix</keyword>
<keyword evidence="1" id="KW-0812">Transmembrane</keyword>
<dbReference type="RefSeq" id="WP_221088583.1">
    <property type="nucleotide sequence ID" value="NZ_JAIQXV010000001.1"/>
</dbReference>
<organism evidence="2 3">
    <name type="scientific">Deinococcus multiflagellatus</name>
    <dbReference type="NCBI Taxonomy" id="1656887"/>
    <lineage>
        <taxon>Bacteria</taxon>
        <taxon>Thermotogati</taxon>
        <taxon>Deinococcota</taxon>
        <taxon>Deinococci</taxon>
        <taxon>Deinococcales</taxon>
        <taxon>Deinococcaceae</taxon>
        <taxon>Deinococcus</taxon>
    </lineage>
</organism>
<feature type="transmembrane region" description="Helical" evidence="1">
    <location>
        <begin position="30"/>
        <end position="51"/>
    </location>
</feature>
<evidence type="ECO:0000313" key="2">
    <source>
        <dbReference type="EMBL" id="MFC6659872.1"/>
    </source>
</evidence>